<feature type="active site" description="Nucleophile" evidence="10">
    <location>
        <position position="431"/>
    </location>
</feature>
<keyword evidence="5 11" id="KW-0378">Hydrolase</keyword>
<keyword evidence="4" id="KW-0479">Metal-binding</keyword>
<reference evidence="14 15" key="1">
    <citation type="submission" date="2019-02" db="EMBL/GenBank/DDBJ databases">
        <title>Genome sequencing of the rare red list fungi Phellinidium pouzarii.</title>
        <authorList>
            <person name="Buettner E."/>
            <person name="Kellner H."/>
        </authorList>
    </citation>
    <scope>NUCLEOTIDE SEQUENCE [LARGE SCALE GENOMIC DNA]</scope>
    <source>
        <strain evidence="14 15">DSM 108285</strain>
    </source>
</reference>
<dbReference type="InterPro" id="IPR033132">
    <property type="entry name" value="GH_1_N_CS"/>
</dbReference>
<dbReference type="EC" id="3.2.1.21" evidence="3"/>
<sequence>MADIGSTTPKLSKDFLWGFATASFQVEGSTDVDGRGKSIWDDFSRIPGKTLDGRNGDVATDSYRLWREDLSLLKEYGIKSYRFSIAWSRIIPLGGRLDPVNPKGIEFYNNIINGLLEYGITPFVTLYHWDLPQELHDRYGGWLNKDEIVKDFTNYSRVCFEAFGDRVKYCPLGPTLWYIQTLTISFLSRLSQECTEQCLTKLAFLFDCFSYHLPSSPFLIRLTMNEPWCISILGYGRGVFAPGRSSDRLRSPEGDSTTEPWIVGHNVILSHANAVELYRRDYKLLQGGVIGITLNGDWAMPYDNSPENVASAQHTLDLAIGWFADPIYLGYYPAYMKEMLGARLPMFSDAELALVQGSSDFYGMNTYTTNLTKAGGDDEFQGHAEYTFTRPDGTQLGTQAHCAWLQTYPDGFRALLNYLWARYKKPIYVTENGFAVKDENAMPLDRALQDSDRVEYFQGNCEALLAAVNEDGVDIRAYFPWSFLDNFEWADGYQTRFGVTYVDYETQKRYPKASAKFLTKWFKDNIGLFSTLNEAPIRKAVTVNQNESVSMSPESESTAESPMPQTPPISQEAASLKGTIVTPETITPREITATPMLYEGKANATVVEIESVPKSRRTAITMSLPPDNYPGPVQPNMQAEPTRSTSALPMMMSNDSMDGEDDDIPGGRKKNKNGKRRKVNHAPCKRCVKRDIGHLCHDERKGPQAGPAVRPEEVLPIPGVSPSLNVDASRSLQREPTRMIAGIAQNSEGVRPVSSENFGLGTDASTIMPWNMNLGMNSYGFPADQSATNNEFSFLTEFLENLDEASFFSASNASQNNDPMGLGGLSMQQQQSGYQPQQPLQLSDNVSYNSLQTSQTSPQQSNEVMSSVEQNTEKSKPKEPMIPSATKKERFLLIAADQGAGSPNERLNRVIQAKYEAGLLKPYNYVKGYARLSKWMDRNVSQDSKQQILQPLSILRPKFRAVAQTLRDMDLVFIEEAFERLLLDYDRVFSSMAVPACLWRRTGEIYKGNREFAELVGLDDYMLRDGRLCIYEVMAEESAVNYWEKYGQVAFDSTHKAVLTSCVLRYKPVISLPSSGYGTPISHRKSSFSAKNEKNEEGFVSCCFSFTIRRDMVGIPSMIVGNFIKC</sequence>
<dbReference type="Proteomes" id="UP000308199">
    <property type="component" value="Unassembled WGS sequence"/>
</dbReference>
<evidence type="ECO:0000313" key="14">
    <source>
        <dbReference type="EMBL" id="THH08226.1"/>
    </source>
</evidence>
<dbReference type="InterPro" id="IPR056751">
    <property type="entry name" value="PAS_13"/>
</dbReference>
<dbReference type="OrthoDB" id="65716at2759"/>
<evidence type="ECO:0000256" key="4">
    <source>
        <dbReference type="ARBA" id="ARBA00022723"/>
    </source>
</evidence>
<keyword evidence="9 11" id="KW-0326">Glycosidase</keyword>
<proteinExistence type="inferred from homology"/>
<comment type="caution">
    <text evidence="14">The sequence shown here is derived from an EMBL/GenBank/DDBJ whole genome shotgun (WGS) entry which is preliminary data.</text>
</comment>
<dbReference type="EMBL" id="SGPK01000108">
    <property type="protein sequence ID" value="THH08226.1"/>
    <property type="molecule type" value="Genomic_DNA"/>
</dbReference>
<dbReference type="Gene3D" id="3.20.20.80">
    <property type="entry name" value="Glycosidases"/>
    <property type="match status" value="2"/>
</dbReference>
<dbReference type="PROSITE" id="PS00653">
    <property type="entry name" value="GLYCOSYL_HYDROL_F1_2"/>
    <property type="match status" value="1"/>
</dbReference>
<dbReference type="SUPFAM" id="SSF51445">
    <property type="entry name" value="(Trans)glycosidases"/>
    <property type="match status" value="2"/>
</dbReference>
<evidence type="ECO:0000256" key="12">
    <source>
        <dbReference type="SAM" id="MobiDB-lite"/>
    </source>
</evidence>
<evidence type="ECO:0000256" key="3">
    <source>
        <dbReference type="ARBA" id="ARBA00012744"/>
    </source>
</evidence>
<evidence type="ECO:0000256" key="8">
    <source>
        <dbReference type="ARBA" id="ARBA00023242"/>
    </source>
</evidence>
<dbReference type="PRINTS" id="PR00131">
    <property type="entry name" value="GLHYDRLASE1"/>
</dbReference>
<name>A0A4S4L989_9AGAM</name>
<feature type="compositionally biased region" description="Polar residues" evidence="12">
    <location>
        <begin position="635"/>
        <end position="647"/>
    </location>
</feature>
<feature type="compositionally biased region" description="Polar residues" evidence="12">
    <location>
        <begin position="545"/>
        <end position="560"/>
    </location>
</feature>
<dbReference type="PROSITE" id="PS00572">
    <property type="entry name" value="GLYCOSYL_HYDROL_F1_1"/>
    <property type="match status" value="1"/>
</dbReference>
<evidence type="ECO:0000259" key="13">
    <source>
        <dbReference type="Pfam" id="PF24990"/>
    </source>
</evidence>
<dbReference type="InterPro" id="IPR018120">
    <property type="entry name" value="Glyco_hydro_1_AS"/>
</dbReference>
<feature type="region of interest" description="Disordered" evidence="12">
    <location>
        <begin position="621"/>
        <end position="679"/>
    </location>
</feature>
<feature type="region of interest" description="Disordered" evidence="12">
    <location>
        <begin position="811"/>
        <end position="882"/>
    </location>
</feature>
<dbReference type="InterPro" id="IPR001360">
    <property type="entry name" value="Glyco_hydro_1"/>
</dbReference>
<evidence type="ECO:0000256" key="11">
    <source>
        <dbReference type="RuleBase" id="RU004468"/>
    </source>
</evidence>
<organism evidence="14 15">
    <name type="scientific">Phellinidium pouzarii</name>
    <dbReference type="NCBI Taxonomy" id="167371"/>
    <lineage>
        <taxon>Eukaryota</taxon>
        <taxon>Fungi</taxon>
        <taxon>Dikarya</taxon>
        <taxon>Basidiomycota</taxon>
        <taxon>Agaricomycotina</taxon>
        <taxon>Agaricomycetes</taxon>
        <taxon>Hymenochaetales</taxon>
        <taxon>Hymenochaetaceae</taxon>
        <taxon>Phellinidium</taxon>
    </lineage>
</organism>
<feature type="region of interest" description="Disordered" evidence="12">
    <location>
        <begin position="698"/>
        <end position="725"/>
    </location>
</feature>
<evidence type="ECO:0000256" key="7">
    <source>
        <dbReference type="ARBA" id="ARBA00023163"/>
    </source>
</evidence>
<dbReference type="Pfam" id="PF00232">
    <property type="entry name" value="Glyco_hydro_1"/>
    <property type="match status" value="2"/>
</dbReference>
<dbReference type="AlphaFoldDB" id="A0A4S4L989"/>
<comment type="similarity">
    <text evidence="2">Belongs to the glycosyl hydrolase 1 family.</text>
</comment>
<dbReference type="Pfam" id="PF24990">
    <property type="entry name" value="PAS_13"/>
    <property type="match status" value="1"/>
</dbReference>
<comment type="subcellular location">
    <subcellularLocation>
        <location evidence="1">Nucleus</location>
    </subcellularLocation>
</comment>
<dbReference type="PANTHER" id="PTHR10353">
    <property type="entry name" value="GLYCOSYL HYDROLASE"/>
    <property type="match status" value="1"/>
</dbReference>
<dbReference type="PANTHER" id="PTHR10353:SF36">
    <property type="entry name" value="LP05116P"/>
    <property type="match status" value="1"/>
</dbReference>
<dbReference type="GO" id="GO:0046872">
    <property type="term" value="F:metal ion binding"/>
    <property type="evidence" value="ECO:0007669"/>
    <property type="project" value="UniProtKB-KW"/>
</dbReference>
<evidence type="ECO:0000256" key="1">
    <source>
        <dbReference type="ARBA" id="ARBA00004123"/>
    </source>
</evidence>
<protein>
    <recommendedName>
        <fullName evidence="3">beta-glucosidase</fullName>
        <ecNumber evidence="3">3.2.1.21</ecNumber>
    </recommendedName>
</protein>
<keyword evidence="6" id="KW-0805">Transcription regulation</keyword>
<dbReference type="GO" id="GO:0005975">
    <property type="term" value="P:carbohydrate metabolic process"/>
    <property type="evidence" value="ECO:0007669"/>
    <property type="project" value="InterPro"/>
</dbReference>
<feature type="domain" description="ERT1/acuK family PAS" evidence="13">
    <location>
        <begin position="995"/>
        <end position="1124"/>
    </location>
</feature>
<keyword evidence="15" id="KW-1185">Reference proteome</keyword>
<evidence type="ECO:0000256" key="2">
    <source>
        <dbReference type="ARBA" id="ARBA00010838"/>
    </source>
</evidence>
<dbReference type="GO" id="GO:0008422">
    <property type="term" value="F:beta-glucosidase activity"/>
    <property type="evidence" value="ECO:0007669"/>
    <property type="project" value="TreeGrafter"/>
</dbReference>
<accession>A0A4S4L989</accession>
<feature type="compositionally biased region" description="Low complexity" evidence="12">
    <location>
        <begin position="811"/>
        <end position="843"/>
    </location>
</feature>
<evidence type="ECO:0000313" key="15">
    <source>
        <dbReference type="Proteomes" id="UP000308199"/>
    </source>
</evidence>
<feature type="compositionally biased region" description="Basic residues" evidence="12">
    <location>
        <begin position="667"/>
        <end position="679"/>
    </location>
</feature>
<feature type="region of interest" description="Disordered" evidence="12">
    <location>
        <begin position="545"/>
        <end position="584"/>
    </location>
</feature>
<dbReference type="GO" id="GO:0005634">
    <property type="term" value="C:nucleus"/>
    <property type="evidence" value="ECO:0007669"/>
    <property type="project" value="UniProtKB-SubCell"/>
</dbReference>
<evidence type="ECO:0000256" key="10">
    <source>
        <dbReference type="PROSITE-ProRule" id="PRU10055"/>
    </source>
</evidence>
<dbReference type="InterPro" id="IPR017853">
    <property type="entry name" value="GH"/>
</dbReference>
<evidence type="ECO:0000256" key="6">
    <source>
        <dbReference type="ARBA" id="ARBA00023015"/>
    </source>
</evidence>
<evidence type="ECO:0000256" key="5">
    <source>
        <dbReference type="ARBA" id="ARBA00022801"/>
    </source>
</evidence>
<keyword evidence="7" id="KW-0804">Transcription</keyword>
<keyword evidence="8" id="KW-0539">Nucleus</keyword>
<feature type="compositionally biased region" description="Low complexity" evidence="12">
    <location>
        <begin position="850"/>
        <end position="861"/>
    </location>
</feature>
<gene>
    <name evidence="14" type="ORF">EW145_g2846</name>
</gene>
<evidence type="ECO:0000256" key="9">
    <source>
        <dbReference type="ARBA" id="ARBA00023295"/>
    </source>
</evidence>